<keyword evidence="3" id="KW-1185">Reference proteome</keyword>
<proteinExistence type="predicted"/>
<dbReference type="GO" id="GO:0003677">
    <property type="term" value="F:DNA binding"/>
    <property type="evidence" value="ECO:0007669"/>
    <property type="project" value="InterPro"/>
</dbReference>
<evidence type="ECO:0000313" key="3">
    <source>
        <dbReference type="Proteomes" id="UP000661691"/>
    </source>
</evidence>
<organism evidence="2 3">
    <name type="scientific">Polycladospora coralii</name>
    <dbReference type="NCBI Taxonomy" id="2771432"/>
    <lineage>
        <taxon>Bacteria</taxon>
        <taxon>Bacillati</taxon>
        <taxon>Bacillota</taxon>
        <taxon>Bacilli</taxon>
        <taxon>Bacillales</taxon>
        <taxon>Thermoactinomycetaceae</taxon>
        <taxon>Polycladospora</taxon>
    </lineage>
</organism>
<accession>A0A926N803</accession>
<dbReference type="Pfam" id="PF12728">
    <property type="entry name" value="HTH_17"/>
    <property type="match status" value="1"/>
</dbReference>
<feature type="domain" description="Helix-turn-helix" evidence="1">
    <location>
        <begin position="37"/>
        <end position="85"/>
    </location>
</feature>
<evidence type="ECO:0000259" key="1">
    <source>
        <dbReference type="Pfam" id="PF12728"/>
    </source>
</evidence>
<reference evidence="2" key="1">
    <citation type="submission" date="2020-09" db="EMBL/GenBank/DDBJ databases">
        <title>A novel bacterium of genus Hazenella, isolated from South China Sea.</title>
        <authorList>
            <person name="Huang H."/>
            <person name="Mo K."/>
            <person name="Hu Y."/>
        </authorList>
    </citation>
    <scope>NUCLEOTIDE SEQUENCE</scope>
    <source>
        <strain evidence="2">IB182357</strain>
    </source>
</reference>
<evidence type="ECO:0000313" key="2">
    <source>
        <dbReference type="EMBL" id="MBD1371258.1"/>
    </source>
</evidence>
<gene>
    <name evidence="2" type="ORF">IC620_02680</name>
</gene>
<sequence>MHQESFLSLLRSLADLNEKVLQLTQRMEQPSSESLTYSVEQTAKILGISRSKLYDLLHRPDFPVVDIGHRKLIPRRQLEQWLDQQLQNGCGVNHLTG</sequence>
<dbReference type="NCBIfam" id="TIGR01764">
    <property type="entry name" value="excise"/>
    <property type="match status" value="1"/>
</dbReference>
<name>A0A926N803_9BACL</name>
<comment type="caution">
    <text evidence="2">The sequence shown here is derived from an EMBL/GenBank/DDBJ whole genome shotgun (WGS) entry which is preliminary data.</text>
</comment>
<dbReference type="InterPro" id="IPR038148">
    <property type="entry name" value="Tn1545/Tn916_Xis"/>
</dbReference>
<dbReference type="Proteomes" id="UP000661691">
    <property type="component" value="Unassembled WGS sequence"/>
</dbReference>
<dbReference type="AlphaFoldDB" id="A0A926N803"/>
<dbReference type="EMBL" id="JACXAH010000003">
    <property type="protein sequence ID" value="MBD1371258.1"/>
    <property type="molecule type" value="Genomic_DNA"/>
</dbReference>
<dbReference type="InterPro" id="IPR010093">
    <property type="entry name" value="SinI_DNA-bd"/>
</dbReference>
<dbReference type="RefSeq" id="WP_191141451.1">
    <property type="nucleotide sequence ID" value="NZ_JACXAH010000003.1"/>
</dbReference>
<dbReference type="Gene3D" id="3.90.105.50">
    <property type="match status" value="1"/>
</dbReference>
<dbReference type="InterPro" id="IPR041657">
    <property type="entry name" value="HTH_17"/>
</dbReference>
<protein>
    <submittedName>
        <fullName evidence="2">Helix-turn-helix domain-containing protein</fullName>
    </submittedName>
</protein>